<keyword evidence="3" id="KW-1185">Reference proteome</keyword>
<keyword evidence="1" id="KW-0812">Transmembrane</keyword>
<keyword evidence="1" id="KW-1133">Transmembrane helix</keyword>
<organism evidence="2 3">
    <name type="scientific">Engystomops pustulosus</name>
    <name type="common">Tungara frog</name>
    <name type="synonym">Physalaemus pustulosus</name>
    <dbReference type="NCBI Taxonomy" id="76066"/>
    <lineage>
        <taxon>Eukaryota</taxon>
        <taxon>Metazoa</taxon>
        <taxon>Chordata</taxon>
        <taxon>Craniata</taxon>
        <taxon>Vertebrata</taxon>
        <taxon>Euteleostomi</taxon>
        <taxon>Amphibia</taxon>
        <taxon>Batrachia</taxon>
        <taxon>Anura</taxon>
        <taxon>Neobatrachia</taxon>
        <taxon>Hyloidea</taxon>
        <taxon>Leptodactylidae</taxon>
        <taxon>Leiuperinae</taxon>
        <taxon>Engystomops</taxon>
    </lineage>
</organism>
<dbReference type="EMBL" id="WNYA01000005">
    <property type="protein sequence ID" value="KAG8570867.1"/>
    <property type="molecule type" value="Genomic_DNA"/>
</dbReference>
<evidence type="ECO:0000313" key="3">
    <source>
        <dbReference type="Proteomes" id="UP000824782"/>
    </source>
</evidence>
<reference evidence="2" key="1">
    <citation type="thesis" date="2020" institute="ProQuest LLC" country="789 East Eisenhower Parkway, Ann Arbor, MI, USA">
        <title>Comparative Genomics and Chromosome Evolution.</title>
        <authorList>
            <person name="Mudd A.B."/>
        </authorList>
    </citation>
    <scope>NUCLEOTIDE SEQUENCE</scope>
    <source>
        <strain evidence="2">237g6f4</strain>
        <tissue evidence="2">Blood</tissue>
    </source>
</reference>
<accession>A0AAV7BE34</accession>
<gene>
    <name evidence="2" type="ORF">GDO81_011454</name>
</gene>
<keyword evidence="1" id="KW-0472">Membrane</keyword>
<protein>
    <submittedName>
        <fullName evidence="2">Uncharacterized protein</fullName>
    </submittedName>
</protein>
<proteinExistence type="predicted"/>
<evidence type="ECO:0000256" key="1">
    <source>
        <dbReference type="SAM" id="Phobius"/>
    </source>
</evidence>
<sequence>MVASATRGEAGHRRQGQSYGLNFLRRRRKGLCIPCLLHDVILFLLPQFAISVEKILTQMIILYKWCLLTFYTAMSFIYL</sequence>
<evidence type="ECO:0000313" key="2">
    <source>
        <dbReference type="EMBL" id="KAG8570867.1"/>
    </source>
</evidence>
<dbReference type="Proteomes" id="UP000824782">
    <property type="component" value="Unassembled WGS sequence"/>
</dbReference>
<dbReference type="AlphaFoldDB" id="A0AAV7BE34"/>
<name>A0AAV7BE34_ENGPU</name>
<comment type="caution">
    <text evidence="2">The sequence shown here is derived from an EMBL/GenBank/DDBJ whole genome shotgun (WGS) entry which is preliminary data.</text>
</comment>
<feature type="transmembrane region" description="Helical" evidence="1">
    <location>
        <begin position="55"/>
        <end position="78"/>
    </location>
</feature>
<feature type="transmembrane region" description="Helical" evidence="1">
    <location>
        <begin position="31"/>
        <end position="49"/>
    </location>
</feature>